<dbReference type="InterPro" id="IPR018108">
    <property type="entry name" value="MCP_transmembrane"/>
</dbReference>
<evidence type="ECO:0000256" key="7">
    <source>
        <dbReference type="ARBA" id="ARBA00022837"/>
    </source>
</evidence>
<keyword evidence="3" id="KW-0813">Transport</keyword>
<evidence type="ECO:0000256" key="10">
    <source>
        <dbReference type="ARBA" id="ARBA00023136"/>
    </source>
</evidence>
<dbReference type="GeneID" id="14919847"/>
<feature type="repeat" description="Solcar" evidence="12">
    <location>
        <begin position="404"/>
        <end position="499"/>
    </location>
</feature>
<evidence type="ECO:0000256" key="12">
    <source>
        <dbReference type="PROSITE-ProRule" id="PRU00282"/>
    </source>
</evidence>
<dbReference type="PRINTS" id="PR00926">
    <property type="entry name" value="MITOCARRIER"/>
</dbReference>
<evidence type="ECO:0000256" key="4">
    <source>
        <dbReference type="ARBA" id="ARBA00022692"/>
    </source>
</evidence>
<dbReference type="VEuPathDB" id="AmoebaDB:ACA1_236650"/>
<gene>
    <name evidence="14" type="ORF">ACA1_236650</name>
</gene>
<evidence type="ECO:0000256" key="3">
    <source>
        <dbReference type="ARBA" id="ARBA00022448"/>
    </source>
</evidence>
<dbReference type="PROSITE" id="PS00018">
    <property type="entry name" value="EF_HAND_1"/>
    <property type="match status" value="1"/>
</dbReference>
<dbReference type="GO" id="GO:0005509">
    <property type="term" value="F:calcium ion binding"/>
    <property type="evidence" value="ECO:0007669"/>
    <property type="project" value="InterPro"/>
</dbReference>
<evidence type="ECO:0000256" key="1">
    <source>
        <dbReference type="ARBA" id="ARBA00004448"/>
    </source>
</evidence>
<comment type="subcellular location">
    <subcellularLocation>
        <location evidence="1">Mitochondrion inner membrane</location>
        <topology evidence="1">Multi-pass membrane protein</topology>
    </subcellularLocation>
</comment>
<keyword evidence="15" id="KW-1185">Reference proteome</keyword>
<dbReference type="AlphaFoldDB" id="L8H1J4"/>
<evidence type="ECO:0000313" key="15">
    <source>
        <dbReference type="Proteomes" id="UP000011083"/>
    </source>
</evidence>
<evidence type="ECO:0000256" key="6">
    <source>
        <dbReference type="ARBA" id="ARBA00022792"/>
    </source>
</evidence>
<comment type="subunit">
    <text evidence="11">Homodimer (via N-terminus).</text>
</comment>
<dbReference type="OrthoDB" id="2161at2759"/>
<dbReference type="SUPFAM" id="SSF103506">
    <property type="entry name" value="Mitochondrial carrier"/>
    <property type="match status" value="1"/>
</dbReference>
<organism evidence="14 15">
    <name type="scientific">Acanthamoeba castellanii (strain ATCC 30010 / Neff)</name>
    <dbReference type="NCBI Taxonomy" id="1257118"/>
    <lineage>
        <taxon>Eukaryota</taxon>
        <taxon>Amoebozoa</taxon>
        <taxon>Discosea</taxon>
        <taxon>Longamoebia</taxon>
        <taxon>Centramoebida</taxon>
        <taxon>Acanthamoebidae</taxon>
        <taxon>Acanthamoeba</taxon>
    </lineage>
</organism>
<keyword evidence="8" id="KW-1133">Transmembrane helix</keyword>
<dbReference type="InterPro" id="IPR051028">
    <property type="entry name" value="Mito_Solute_Carrier"/>
</dbReference>
<evidence type="ECO:0000256" key="8">
    <source>
        <dbReference type="ARBA" id="ARBA00022989"/>
    </source>
</evidence>
<accession>L8H1J4</accession>
<dbReference type="OMA" id="AFQNVMR"/>
<reference evidence="14 15" key="1">
    <citation type="journal article" date="2013" name="Genome Biol.">
        <title>Genome of Acanthamoeba castellanii highlights extensive lateral gene transfer and early evolution of tyrosine kinase signaling.</title>
        <authorList>
            <person name="Clarke M."/>
            <person name="Lohan A.J."/>
            <person name="Liu B."/>
            <person name="Lagkouvardos I."/>
            <person name="Roy S."/>
            <person name="Zafar N."/>
            <person name="Bertelli C."/>
            <person name="Schilde C."/>
            <person name="Kianianmomeni A."/>
            <person name="Burglin T.R."/>
            <person name="Frech C."/>
            <person name="Turcotte B."/>
            <person name="Kopec K.O."/>
            <person name="Synnott J.M."/>
            <person name="Choo C."/>
            <person name="Paponov I."/>
            <person name="Finkler A."/>
            <person name="Soon Heng Tan C."/>
            <person name="Hutchins A.P."/>
            <person name="Weinmeier T."/>
            <person name="Rattei T."/>
            <person name="Chu J.S."/>
            <person name="Gimenez G."/>
            <person name="Irimia M."/>
            <person name="Rigden D.J."/>
            <person name="Fitzpatrick D.A."/>
            <person name="Lorenzo-Morales J."/>
            <person name="Bateman A."/>
            <person name="Chiu C.H."/>
            <person name="Tang P."/>
            <person name="Hegemann P."/>
            <person name="Fromm H."/>
            <person name="Raoult D."/>
            <person name="Greub G."/>
            <person name="Miranda-Saavedra D."/>
            <person name="Chen N."/>
            <person name="Nash P."/>
            <person name="Ginger M.L."/>
            <person name="Horn M."/>
            <person name="Schaap P."/>
            <person name="Caler L."/>
            <person name="Loftus B."/>
        </authorList>
    </citation>
    <scope>NUCLEOTIDE SEQUENCE [LARGE SCALE GENOMIC DNA]</scope>
    <source>
        <strain evidence="14 15">Neff</strain>
    </source>
</reference>
<dbReference type="InterPro" id="IPR002067">
    <property type="entry name" value="MCP"/>
</dbReference>
<sequence length="733" mass="80549">MRKGLVVRRSSTVSSRLLGGGRQGGSASLLRLPRRSIITDNQPIRTHAQEEVASSNGSSGVIKRILAIGVGAGLVVTALTLPLADEITNREEKPLALLEKLFTKYASAERNGVKFMTRRDFIASMMPPDSELGPALALDTFRELFPTDDTLISFSEFVLFDALSSSTKKALATSFQVFDTDSDGLLAKDEFRKVVASTGVGPRLMFDLDDPYWERYFGKDGKGKISEAELGLIFGSLKEGILAQEFSRNSFESDKNAIPMEAFARVLLVNAPSTRIPKRVVDNLKTVSAAFKDASVTFDRFREFNIFIYRLSEFERALKMAMVANSGNITRDDFRRTARVSTGVELNPSEIELVFHLFEDQNKRGMLDCNAFLDIMEFRRARRLYDIQQLKVIKHAVNPGRAMVKAMESFAIGGFAGAIGATFVYPIDLVKTRMQNQRRTKGGIVPPGRVIYTSSWDCAAKVLKYEGFKGFYKGLGPQLIGVAPEKAIKLVVNDYLRSWFGQVQGAKPGEIYFPLEVLAGAGAGASQVIFTNPLEIVKIRLQVQGETPGAKKSAYQICKELGFTGLYRGASACFLRDIPFSGIYFPAYAKLKQSFRDEEGRLSNTNLLLAGSLAGVAAASTTTPADVIKTRLQVEARLGEARYNGILDCFVQVLKSEGPTAFFKGVVPRVFRSSPQFGITLLSYEFLQDMFHPEDIVVSAPTNAPVAQDDIKPAPSVIHLSVAAAAKEEVEVK</sequence>
<keyword evidence="10 12" id="KW-0472">Membrane</keyword>
<dbReference type="Pfam" id="PF00153">
    <property type="entry name" value="Mito_carr"/>
    <property type="match status" value="3"/>
</dbReference>
<dbReference type="PROSITE" id="PS50222">
    <property type="entry name" value="EF_HAND_2"/>
    <property type="match status" value="1"/>
</dbReference>
<keyword evidence="6" id="KW-0999">Mitochondrion inner membrane</keyword>
<dbReference type="GO" id="GO:0015183">
    <property type="term" value="F:L-aspartate transmembrane transporter activity"/>
    <property type="evidence" value="ECO:0007669"/>
    <property type="project" value="TreeGrafter"/>
</dbReference>
<dbReference type="InterPro" id="IPR011992">
    <property type="entry name" value="EF-hand-dom_pair"/>
</dbReference>
<dbReference type="InterPro" id="IPR002048">
    <property type="entry name" value="EF_hand_dom"/>
</dbReference>
<dbReference type="InterPro" id="IPR023395">
    <property type="entry name" value="MCP_dom_sf"/>
</dbReference>
<dbReference type="FunFam" id="1.50.40.10:FF:000004">
    <property type="entry name" value="Calcium-binding mitochondrial carrier protein Aralar1"/>
    <property type="match status" value="1"/>
</dbReference>
<comment type="similarity">
    <text evidence="2">Belongs to the mitochondrial carrier (TC 2.A.29) family.</text>
</comment>
<keyword evidence="7" id="KW-0106">Calcium</keyword>
<dbReference type="GO" id="GO:0043490">
    <property type="term" value="P:malate-aspartate shuttle"/>
    <property type="evidence" value="ECO:0007669"/>
    <property type="project" value="TreeGrafter"/>
</dbReference>
<dbReference type="GO" id="GO:0005743">
    <property type="term" value="C:mitochondrial inner membrane"/>
    <property type="evidence" value="ECO:0007669"/>
    <property type="project" value="UniProtKB-SubCell"/>
</dbReference>
<feature type="repeat" description="Solcar" evidence="12">
    <location>
        <begin position="602"/>
        <end position="690"/>
    </location>
</feature>
<evidence type="ECO:0000256" key="9">
    <source>
        <dbReference type="ARBA" id="ARBA00023128"/>
    </source>
</evidence>
<dbReference type="PROSITE" id="PS50920">
    <property type="entry name" value="SOLCAR"/>
    <property type="match status" value="3"/>
</dbReference>
<dbReference type="PANTHER" id="PTHR45678:SF9">
    <property type="entry name" value="CALCIUM-BINDING MITOCHONDRIAL CARRIER PROTEIN ARALAR1"/>
    <property type="match status" value="1"/>
</dbReference>
<dbReference type="PANTHER" id="PTHR45678">
    <property type="entry name" value="MITOCHONDRIAL 2-OXODICARBOXYLATE CARRIER 1-RELATED"/>
    <property type="match status" value="1"/>
</dbReference>
<evidence type="ECO:0000256" key="11">
    <source>
        <dbReference type="ARBA" id="ARBA00038674"/>
    </source>
</evidence>
<protein>
    <submittedName>
        <fullName evidence="14">Calciumbinding mitochondrial carrier protein</fullName>
    </submittedName>
</protein>
<name>L8H1J4_ACACF</name>
<dbReference type="Pfam" id="PF13833">
    <property type="entry name" value="EF-hand_8"/>
    <property type="match status" value="1"/>
</dbReference>
<evidence type="ECO:0000256" key="5">
    <source>
        <dbReference type="ARBA" id="ARBA00022737"/>
    </source>
</evidence>
<dbReference type="KEGG" id="acan:ACA1_236650"/>
<dbReference type="SUPFAM" id="SSF47473">
    <property type="entry name" value="EF-hand"/>
    <property type="match status" value="2"/>
</dbReference>
<evidence type="ECO:0000313" key="14">
    <source>
        <dbReference type="EMBL" id="ELR19077.1"/>
    </source>
</evidence>
<dbReference type="EMBL" id="KB007939">
    <property type="protein sequence ID" value="ELR19077.1"/>
    <property type="molecule type" value="Genomic_DNA"/>
</dbReference>
<dbReference type="InterPro" id="IPR018247">
    <property type="entry name" value="EF_Hand_1_Ca_BS"/>
</dbReference>
<evidence type="ECO:0000259" key="13">
    <source>
        <dbReference type="PROSITE" id="PS50222"/>
    </source>
</evidence>
<keyword evidence="9" id="KW-0496">Mitochondrion</keyword>
<dbReference type="Gene3D" id="1.50.40.10">
    <property type="entry name" value="Mitochondrial carrier domain"/>
    <property type="match status" value="1"/>
</dbReference>
<keyword evidence="4 12" id="KW-0812">Transmembrane</keyword>
<dbReference type="Proteomes" id="UP000011083">
    <property type="component" value="Unassembled WGS sequence"/>
</dbReference>
<feature type="repeat" description="Solcar" evidence="12">
    <location>
        <begin position="511"/>
        <end position="594"/>
    </location>
</feature>
<keyword evidence="5" id="KW-0677">Repeat</keyword>
<feature type="domain" description="EF-hand" evidence="13">
    <location>
        <begin position="166"/>
        <end position="201"/>
    </location>
</feature>
<dbReference type="GO" id="GO:0005313">
    <property type="term" value="F:L-glutamate transmembrane transporter activity"/>
    <property type="evidence" value="ECO:0007669"/>
    <property type="project" value="TreeGrafter"/>
</dbReference>
<proteinExistence type="inferred from homology"/>
<dbReference type="Gene3D" id="1.10.238.10">
    <property type="entry name" value="EF-hand"/>
    <property type="match status" value="2"/>
</dbReference>
<dbReference type="RefSeq" id="XP_004341141.1">
    <property type="nucleotide sequence ID" value="XM_004341093.1"/>
</dbReference>
<evidence type="ECO:0000256" key="2">
    <source>
        <dbReference type="ARBA" id="ARBA00006375"/>
    </source>
</evidence>